<accession>A0A2T6KJV0</accession>
<dbReference type="InterPro" id="IPR037522">
    <property type="entry name" value="HD_GYP_dom"/>
</dbReference>
<dbReference type="InterPro" id="IPR052020">
    <property type="entry name" value="Cyclic_di-GMP/3'3'-cGAMP_PDE"/>
</dbReference>
<keyword evidence="3" id="KW-1185">Reference proteome</keyword>
<dbReference type="PROSITE" id="PS51832">
    <property type="entry name" value="HD_GYP"/>
    <property type="match status" value="1"/>
</dbReference>
<dbReference type="GO" id="GO:0008081">
    <property type="term" value="F:phosphoric diester hydrolase activity"/>
    <property type="evidence" value="ECO:0007669"/>
    <property type="project" value="UniProtKB-ARBA"/>
</dbReference>
<evidence type="ECO:0000313" key="2">
    <source>
        <dbReference type="EMBL" id="PUB16202.1"/>
    </source>
</evidence>
<dbReference type="PANTHER" id="PTHR45228">
    <property type="entry name" value="CYCLIC DI-GMP PHOSPHODIESTERASE TM_0186-RELATED"/>
    <property type="match status" value="1"/>
</dbReference>
<protein>
    <submittedName>
        <fullName evidence="2">HD domain-containing protein</fullName>
    </submittedName>
</protein>
<feature type="domain" description="HD-GYP" evidence="1">
    <location>
        <begin position="1"/>
        <end position="197"/>
    </location>
</feature>
<proteinExistence type="predicted"/>
<evidence type="ECO:0000259" key="1">
    <source>
        <dbReference type="PROSITE" id="PS51832"/>
    </source>
</evidence>
<dbReference type="InterPro" id="IPR003607">
    <property type="entry name" value="HD/PDEase_dom"/>
</dbReference>
<organism evidence="2 3">
    <name type="scientific">Yoonia sediminilitoris</name>
    <dbReference type="NCBI Taxonomy" id="1286148"/>
    <lineage>
        <taxon>Bacteria</taxon>
        <taxon>Pseudomonadati</taxon>
        <taxon>Pseudomonadota</taxon>
        <taxon>Alphaproteobacteria</taxon>
        <taxon>Rhodobacterales</taxon>
        <taxon>Paracoccaceae</taxon>
        <taxon>Yoonia</taxon>
    </lineage>
</organism>
<dbReference type="PANTHER" id="PTHR45228:SF1">
    <property type="entry name" value="CYCLIC DI-GMP PHOSPHODIESTERASE TM_0186"/>
    <property type="match status" value="1"/>
</dbReference>
<dbReference type="CDD" id="cd00077">
    <property type="entry name" value="HDc"/>
    <property type="match status" value="1"/>
</dbReference>
<sequence length="202" mass="22387">MVREEQLIWRLSRAIETRDRATGEHISRLAAIEKIIAQQPGLDKNYCHTPYLAKPLHDAGKIGGSDAVLNKPGKLTREERKEIERHTEIAANILQGDENDLIRMAHEIALSHHEKWDGTGHGRGLAGQDIPLSGRIAAVPDVFDVPCSDRAHKDAWPFDDAVEEVLQHSGTHFDPKCVSAFKAGNAEIRKLYTAQPAALQEA</sequence>
<dbReference type="AlphaFoldDB" id="A0A2T6KJV0"/>
<reference evidence="2 3" key="1">
    <citation type="submission" date="2018-04" db="EMBL/GenBank/DDBJ databases">
        <title>Genomic Encyclopedia of Archaeal and Bacterial Type Strains, Phase II (KMG-II): from individual species to whole genera.</title>
        <authorList>
            <person name="Goeker M."/>
        </authorList>
    </citation>
    <scope>NUCLEOTIDE SEQUENCE [LARGE SCALE GENOMIC DNA]</scope>
    <source>
        <strain evidence="2 3">DSM 29955</strain>
    </source>
</reference>
<comment type="caution">
    <text evidence="2">The sequence shown here is derived from an EMBL/GenBank/DDBJ whole genome shotgun (WGS) entry which is preliminary data.</text>
</comment>
<dbReference type="Gene3D" id="1.10.3210.10">
    <property type="entry name" value="Hypothetical protein af1432"/>
    <property type="match status" value="1"/>
</dbReference>
<dbReference type="SUPFAM" id="SSF109604">
    <property type="entry name" value="HD-domain/PDEase-like"/>
    <property type="match status" value="1"/>
</dbReference>
<evidence type="ECO:0000313" key="3">
    <source>
        <dbReference type="Proteomes" id="UP000244523"/>
    </source>
</evidence>
<gene>
    <name evidence="2" type="ORF">C8N45_10355</name>
</gene>
<dbReference type="EMBL" id="QBUD01000003">
    <property type="protein sequence ID" value="PUB16202.1"/>
    <property type="molecule type" value="Genomic_DNA"/>
</dbReference>
<dbReference type="Proteomes" id="UP000244523">
    <property type="component" value="Unassembled WGS sequence"/>
</dbReference>
<dbReference type="RefSeq" id="WP_245882620.1">
    <property type="nucleotide sequence ID" value="NZ_QBUD01000003.1"/>
</dbReference>
<dbReference type="Pfam" id="PF13487">
    <property type="entry name" value="HD_5"/>
    <property type="match status" value="1"/>
</dbReference>
<name>A0A2T6KJV0_9RHOB</name>